<gene>
    <name evidence="1" type="ORF">EAY46_30145</name>
</gene>
<name>A0ABR9ZFJ9_VIBAN</name>
<comment type="caution">
    <text evidence="1">The sequence shown here is derived from an EMBL/GenBank/DDBJ whole genome shotgun (WGS) entry which is preliminary data.</text>
</comment>
<dbReference type="EMBL" id="RDPI01001546">
    <property type="protein sequence ID" value="MBF4377239.1"/>
    <property type="molecule type" value="Genomic_DNA"/>
</dbReference>
<keyword evidence="2" id="KW-1185">Reference proteome</keyword>
<organism evidence="1 2">
    <name type="scientific">Vibrio anguillarum</name>
    <name type="common">Listonella anguillarum</name>
    <dbReference type="NCBI Taxonomy" id="55601"/>
    <lineage>
        <taxon>Bacteria</taxon>
        <taxon>Pseudomonadati</taxon>
        <taxon>Pseudomonadota</taxon>
        <taxon>Gammaproteobacteria</taxon>
        <taxon>Vibrionales</taxon>
        <taxon>Vibrionaceae</taxon>
        <taxon>Vibrio</taxon>
    </lineage>
</organism>
<sequence>KTVEENLFECANGRSRVAGIGEIADASGKVWTVPAQNHFTTAPKAVDLYEECANITPESIADVDEDSVPVTIVDANGEEITGYIFADNYFELYINGQLVAVDTVPFTPFNSSIVKFKVNK</sequence>
<evidence type="ECO:0000313" key="2">
    <source>
        <dbReference type="Proteomes" id="UP000726136"/>
    </source>
</evidence>
<feature type="non-terminal residue" evidence="1">
    <location>
        <position position="120"/>
    </location>
</feature>
<evidence type="ECO:0000313" key="1">
    <source>
        <dbReference type="EMBL" id="MBF4377239.1"/>
    </source>
</evidence>
<protein>
    <submittedName>
        <fullName evidence="1">Uncharacterized protein</fullName>
    </submittedName>
</protein>
<feature type="non-terminal residue" evidence="1">
    <location>
        <position position="1"/>
    </location>
</feature>
<proteinExistence type="predicted"/>
<dbReference type="Proteomes" id="UP000726136">
    <property type="component" value="Unassembled WGS sequence"/>
</dbReference>
<accession>A0ABR9ZFJ9</accession>
<reference evidence="1 2" key="1">
    <citation type="journal article" date="2021" name="PeerJ">
        <title>Analysis of 44 Vibrio anguillarum genomes reveals high genetic diversity.</title>
        <authorList>
            <person name="Hansen M.J."/>
            <person name="Dalsgaard I."/>
        </authorList>
    </citation>
    <scope>NUCLEOTIDE SEQUENCE [LARGE SCALE GENOMIC DNA]</scope>
    <source>
        <strain evidence="1 2">040915-1/1B</strain>
    </source>
</reference>